<dbReference type="PANTHER" id="PTHR13297">
    <property type="entry name" value="TBC1 DOMAIN FAMILY MEMBER 23-RELATED"/>
    <property type="match status" value="1"/>
</dbReference>
<dbReference type="EMBL" id="CAJGYM010000016">
    <property type="protein sequence ID" value="CAD6190600.1"/>
    <property type="molecule type" value="Genomic_DNA"/>
</dbReference>
<keyword evidence="3" id="KW-0217">Developmental protein</keyword>
<comment type="caution">
    <text evidence="7">The sequence shown here is derived from an EMBL/GenBank/DDBJ whole genome shotgun (WGS) entry which is preliminary data.</text>
</comment>
<gene>
    <name evidence="7" type="ORF">CAUJ_LOCUS6519</name>
</gene>
<evidence type="ECO:0000256" key="1">
    <source>
        <dbReference type="ARBA" id="ARBA00004601"/>
    </source>
</evidence>
<dbReference type="AlphaFoldDB" id="A0A8S1HBN6"/>
<feature type="domain" description="Rhodanese" evidence="6">
    <location>
        <begin position="323"/>
        <end position="429"/>
    </location>
</feature>
<dbReference type="CDD" id="cd20788">
    <property type="entry name" value="TBC1D23_C-like"/>
    <property type="match status" value="1"/>
</dbReference>
<dbReference type="SUPFAM" id="SSF52821">
    <property type="entry name" value="Rhodanese/Cell cycle control phosphatase"/>
    <property type="match status" value="1"/>
</dbReference>
<evidence type="ECO:0000313" key="7">
    <source>
        <dbReference type="EMBL" id="CAD6190600.1"/>
    </source>
</evidence>
<dbReference type="PANTHER" id="PTHR13297:SF5">
    <property type="entry name" value="TBC1 DOMAIN FAMILY MEMBER 23"/>
    <property type="match status" value="1"/>
</dbReference>
<dbReference type="PROSITE" id="PS50206">
    <property type="entry name" value="RHODANESE_3"/>
    <property type="match status" value="1"/>
</dbReference>
<feature type="domain" description="Rab-GAP TBC" evidence="5">
    <location>
        <begin position="52"/>
        <end position="212"/>
    </location>
</feature>
<protein>
    <recommendedName>
        <fullName evidence="2">TBC1 domain family member 23</fullName>
    </recommendedName>
</protein>
<dbReference type="Gene3D" id="1.10.472.80">
    <property type="entry name" value="Ypt/Rab-GAP domain of gyp1p, domain 3"/>
    <property type="match status" value="1"/>
</dbReference>
<dbReference type="Gene3D" id="3.40.250.10">
    <property type="entry name" value="Rhodanese-like domain"/>
    <property type="match status" value="1"/>
</dbReference>
<evidence type="ECO:0000256" key="3">
    <source>
        <dbReference type="ARBA" id="ARBA00022473"/>
    </source>
</evidence>
<keyword evidence="4" id="KW-0333">Golgi apparatus</keyword>
<evidence type="ECO:0000313" key="8">
    <source>
        <dbReference type="Proteomes" id="UP000835052"/>
    </source>
</evidence>
<dbReference type="Proteomes" id="UP000835052">
    <property type="component" value="Unassembled WGS sequence"/>
</dbReference>
<dbReference type="SMART" id="SM00450">
    <property type="entry name" value="RHOD"/>
    <property type="match status" value="1"/>
</dbReference>
<comment type="subcellular location">
    <subcellularLocation>
        <location evidence="1">Golgi apparatus</location>
        <location evidence="1">trans-Golgi network</location>
    </subcellularLocation>
</comment>
<evidence type="ECO:0000256" key="4">
    <source>
        <dbReference type="ARBA" id="ARBA00023034"/>
    </source>
</evidence>
<dbReference type="GO" id="GO:0042147">
    <property type="term" value="P:retrograde transport, endosome to Golgi"/>
    <property type="evidence" value="ECO:0007669"/>
    <property type="project" value="InterPro"/>
</dbReference>
<dbReference type="GO" id="GO:0005802">
    <property type="term" value="C:trans-Golgi network"/>
    <property type="evidence" value="ECO:0007669"/>
    <property type="project" value="TreeGrafter"/>
</dbReference>
<proteinExistence type="predicted"/>
<dbReference type="Pfam" id="PF00566">
    <property type="entry name" value="RabGAP-TBC"/>
    <property type="match status" value="1"/>
</dbReference>
<dbReference type="GO" id="GO:0005829">
    <property type="term" value="C:cytosol"/>
    <property type="evidence" value="ECO:0007669"/>
    <property type="project" value="GOC"/>
</dbReference>
<evidence type="ECO:0000256" key="2">
    <source>
        <dbReference type="ARBA" id="ARBA00014207"/>
    </source>
</evidence>
<evidence type="ECO:0000259" key="5">
    <source>
        <dbReference type="PROSITE" id="PS50086"/>
    </source>
</evidence>
<dbReference type="SUPFAM" id="SSF47923">
    <property type="entry name" value="Ypt/Rab-GAP domain of gyp1p"/>
    <property type="match status" value="1"/>
</dbReference>
<dbReference type="InterPro" id="IPR045799">
    <property type="entry name" value="TBC1D23_C"/>
</dbReference>
<name>A0A8S1HBN6_9PELO</name>
<sequence>MAESEHASASTLDETWDVDMNVSSTFDSGVSTLKITDDGTTDPLRWPKLLGTATKPNPLDDWDQLYNLNSQCVLRNDCRKLAKALENKRSVPELESFLTLYCKRRNLDYTKDSGWVGILEKIFQFGLPVSQEFNVFFALTTKYIPRDIKKGSQIYDLFRLILQYHDPELSNHLDSLKVATYDYANDWFGTLLGSHMNTNACYELWDIYIDKGDPFLIFHLSLVFIINAREKLLEIKNNNREAALEFLSNLSAELNAEDVSDFVQLAVHYSERTPECIRKEFHYLLFGANFDEEAGQIQVSKMLCLPVPAVDLTATEFLLSTTTKVNFFVIDARSNKAFDHGHFPSSFNLDCSSFVDEPEKFEIALNSLDNYKINRRADDHILFMGYGDDNEDQYMHMVISQFIRKSRPHVAFVQGGYKKLHDCASEQKRWDVLSMHFPDQCDYCTHGKQPAVGWNFMSRVKNVVASTSSKMKEKVEEVVAPIMSIKESQSADNIRHADPRERHGKRYRQQSVFTLDDGSDGDSEFSNVKDEKPKQEILLSAEFTETFECQEVFREETVGAHLALTRTHIHVLHDVPGKKGYVTTEARHALSTVMSVTSRKTLPELLTFKFGYEHNGEPNISAVHRFIIPKAGECAKAVKTAIFALRPISDLDDAAEI</sequence>
<dbReference type="Pfam" id="PF19430">
    <property type="entry name" value="TBC1D23_C"/>
    <property type="match status" value="1"/>
</dbReference>
<keyword evidence="8" id="KW-1185">Reference proteome</keyword>
<dbReference type="GO" id="GO:0099041">
    <property type="term" value="P:vesicle tethering to Golgi"/>
    <property type="evidence" value="ECO:0007669"/>
    <property type="project" value="TreeGrafter"/>
</dbReference>
<dbReference type="InterPro" id="IPR039755">
    <property type="entry name" value="TBC1D23"/>
</dbReference>
<dbReference type="Pfam" id="PF00581">
    <property type="entry name" value="Rhodanese"/>
    <property type="match status" value="1"/>
</dbReference>
<dbReference type="InterPro" id="IPR001763">
    <property type="entry name" value="Rhodanese-like_dom"/>
</dbReference>
<reference evidence="7" key="1">
    <citation type="submission" date="2020-10" db="EMBL/GenBank/DDBJ databases">
        <authorList>
            <person name="Kikuchi T."/>
        </authorList>
    </citation>
    <scope>NUCLEOTIDE SEQUENCE</scope>
    <source>
        <strain evidence="7">NKZ352</strain>
    </source>
</reference>
<dbReference type="InterPro" id="IPR000195">
    <property type="entry name" value="Rab-GAP-TBC_dom"/>
</dbReference>
<accession>A0A8S1HBN6</accession>
<organism evidence="7 8">
    <name type="scientific">Caenorhabditis auriculariae</name>
    <dbReference type="NCBI Taxonomy" id="2777116"/>
    <lineage>
        <taxon>Eukaryota</taxon>
        <taxon>Metazoa</taxon>
        <taxon>Ecdysozoa</taxon>
        <taxon>Nematoda</taxon>
        <taxon>Chromadorea</taxon>
        <taxon>Rhabditida</taxon>
        <taxon>Rhabditina</taxon>
        <taxon>Rhabditomorpha</taxon>
        <taxon>Rhabditoidea</taxon>
        <taxon>Rhabditidae</taxon>
        <taxon>Peloderinae</taxon>
        <taxon>Caenorhabditis</taxon>
    </lineage>
</organism>
<dbReference type="PROSITE" id="PS50086">
    <property type="entry name" value="TBC_RABGAP"/>
    <property type="match status" value="1"/>
</dbReference>
<dbReference type="InterPro" id="IPR035969">
    <property type="entry name" value="Rab-GAP_TBC_sf"/>
</dbReference>
<evidence type="ECO:0000259" key="6">
    <source>
        <dbReference type="PROSITE" id="PS50206"/>
    </source>
</evidence>
<dbReference type="InterPro" id="IPR036873">
    <property type="entry name" value="Rhodanese-like_dom_sf"/>
</dbReference>
<dbReference type="OrthoDB" id="73307at2759"/>